<organism evidence="2 3">
    <name type="scientific">Trichogramma kaykai</name>
    <dbReference type="NCBI Taxonomy" id="54128"/>
    <lineage>
        <taxon>Eukaryota</taxon>
        <taxon>Metazoa</taxon>
        <taxon>Ecdysozoa</taxon>
        <taxon>Arthropoda</taxon>
        <taxon>Hexapoda</taxon>
        <taxon>Insecta</taxon>
        <taxon>Pterygota</taxon>
        <taxon>Neoptera</taxon>
        <taxon>Endopterygota</taxon>
        <taxon>Hymenoptera</taxon>
        <taxon>Apocrita</taxon>
        <taxon>Proctotrupomorpha</taxon>
        <taxon>Chalcidoidea</taxon>
        <taxon>Trichogrammatidae</taxon>
        <taxon>Trichogramma</taxon>
    </lineage>
</organism>
<dbReference type="EMBL" id="JBJJXI010000021">
    <property type="protein sequence ID" value="KAL3405316.1"/>
    <property type="molecule type" value="Genomic_DNA"/>
</dbReference>
<protein>
    <submittedName>
        <fullName evidence="2">Uncharacterized protein</fullName>
    </submittedName>
</protein>
<sequence length="469" mass="53557">MSSDSVDGQSNILQPPENSDTEKIQPEVYNFERFDNLQLMLQITSPETNVIDVLQKSIQGIAILAHYKDHHDLTSDQRGILAEIIVGEEIRSSSSLKMKELIDSPLSFDVTLEYPTLRHPINGPELIEIDFNCAYPNHSSCFENEYAQVVKEIVAFAKSRPRKSKEMKGYLDLIDNTVDHALKVLPSLNLLPLLLSNPAQISVINNNSKLSTEKSRPAEIWKPSKSESQKAFILLAIDESELEIVLAERKSDLEKYGLLQQPMLAIVENNGLIKKSFVVINDFKYDITSPLQAFDVTYKSFFSLQFVYPKECLMPWMEVSNLSENTGVDVSNLNNMIDSLSMAFDDIDSDKKRLAFFTKKGYYLTPTKHRFDNRLQEGIELSISQERVQIFFKLGLIVGDNLGLHGILGFTESFNANYACRFCKMNKFQRSIAIQEDEVYLRTKENYERDNYKSLSIVGDQFILLKSYM</sequence>
<name>A0ABD2XJC1_9HYME</name>
<reference evidence="2 3" key="1">
    <citation type="journal article" date="2024" name="bioRxiv">
        <title>A reference genome for Trichogramma kaykai: A tiny desert-dwelling parasitoid wasp with competing sex-ratio distorters.</title>
        <authorList>
            <person name="Culotta J."/>
            <person name="Lindsey A.R."/>
        </authorList>
    </citation>
    <scope>NUCLEOTIDE SEQUENCE [LARGE SCALE GENOMIC DNA]</scope>
    <source>
        <strain evidence="2 3">KSX58</strain>
    </source>
</reference>
<evidence type="ECO:0000313" key="3">
    <source>
        <dbReference type="Proteomes" id="UP001627154"/>
    </source>
</evidence>
<proteinExistence type="predicted"/>
<evidence type="ECO:0000256" key="1">
    <source>
        <dbReference type="SAM" id="MobiDB-lite"/>
    </source>
</evidence>
<comment type="caution">
    <text evidence="2">The sequence shown here is derived from an EMBL/GenBank/DDBJ whole genome shotgun (WGS) entry which is preliminary data.</text>
</comment>
<evidence type="ECO:0000313" key="2">
    <source>
        <dbReference type="EMBL" id="KAL3405316.1"/>
    </source>
</evidence>
<dbReference type="Proteomes" id="UP001627154">
    <property type="component" value="Unassembled WGS sequence"/>
</dbReference>
<accession>A0ABD2XJC1</accession>
<feature type="region of interest" description="Disordered" evidence="1">
    <location>
        <begin position="1"/>
        <end position="23"/>
    </location>
</feature>
<keyword evidence="3" id="KW-1185">Reference proteome</keyword>
<feature type="compositionally biased region" description="Polar residues" evidence="1">
    <location>
        <begin position="1"/>
        <end position="18"/>
    </location>
</feature>
<gene>
    <name evidence="2" type="ORF">TKK_002345</name>
</gene>
<dbReference type="AlphaFoldDB" id="A0ABD2XJC1"/>